<dbReference type="WBParaSite" id="Csp11.Scaffold629.g14985.t1">
    <property type="protein sequence ID" value="Csp11.Scaffold629.g14985.t1"/>
    <property type="gene ID" value="Csp11.Scaffold629.g14985"/>
</dbReference>
<evidence type="ECO:0000313" key="3">
    <source>
        <dbReference type="WBParaSite" id="Csp11.Scaffold629.g14985.t1"/>
    </source>
</evidence>
<feature type="compositionally biased region" description="Basic residues" evidence="1">
    <location>
        <begin position="84"/>
        <end position="105"/>
    </location>
</feature>
<dbReference type="Proteomes" id="UP000095282">
    <property type="component" value="Unplaced"/>
</dbReference>
<sequence length="150" mass="16082">MGRAGPGRCARISTGYIKTEVKILRDSTLPALLPTNVLNTTNPTGSCSTGTFSVSVDSPFHVNNLVNPNAPSRSLGMNTDTFKKGAKKRKTNVERRSKKIKKFSKYSKDSNSDDDDEDDEALCPSNMPQKPPEGPPPPPTPPPPSASITA</sequence>
<accession>A0A1I7U587</accession>
<feature type="compositionally biased region" description="Pro residues" evidence="1">
    <location>
        <begin position="129"/>
        <end position="150"/>
    </location>
</feature>
<feature type="compositionally biased region" description="Polar residues" evidence="1">
    <location>
        <begin position="65"/>
        <end position="80"/>
    </location>
</feature>
<feature type="region of interest" description="Disordered" evidence="1">
    <location>
        <begin position="65"/>
        <end position="150"/>
    </location>
</feature>
<name>A0A1I7U587_9PELO</name>
<feature type="compositionally biased region" description="Acidic residues" evidence="1">
    <location>
        <begin position="112"/>
        <end position="121"/>
    </location>
</feature>
<evidence type="ECO:0000313" key="2">
    <source>
        <dbReference type="Proteomes" id="UP000095282"/>
    </source>
</evidence>
<organism evidence="2 3">
    <name type="scientific">Caenorhabditis tropicalis</name>
    <dbReference type="NCBI Taxonomy" id="1561998"/>
    <lineage>
        <taxon>Eukaryota</taxon>
        <taxon>Metazoa</taxon>
        <taxon>Ecdysozoa</taxon>
        <taxon>Nematoda</taxon>
        <taxon>Chromadorea</taxon>
        <taxon>Rhabditida</taxon>
        <taxon>Rhabditina</taxon>
        <taxon>Rhabditomorpha</taxon>
        <taxon>Rhabditoidea</taxon>
        <taxon>Rhabditidae</taxon>
        <taxon>Peloderinae</taxon>
        <taxon>Caenorhabditis</taxon>
    </lineage>
</organism>
<dbReference type="AlphaFoldDB" id="A0A1I7U587"/>
<proteinExistence type="predicted"/>
<protein>
    <submittedName>
        <fullName evidence="3">BZIP domain-containing protein</fullName>
    </submittedName>
</protein>
<keyword evidence="2" id="KW-1185">Reference proteome</keyword>
<reference evidence="3" key="1">
    <citation type="submission" date="2016-11" db="UniProtKB">
        <authorList>
            <consortium name="WormBaseParasite"/>
        </authorList>
    </citation>
    <scope>IDENTIFICATION</scope>
</reference>
<evidence type="ECO:0000256" key="1">
    <source>
        <dbReference type="SAM" id="MobiDB-lite"/>
    </source>
</evidence>